<dbReference type="Pfam" id="PF00733">
    <property type="entry name" value="Asn_synthase"/>
    <property type="match status" value="1"/>
</dbReference>
<keyword evidence="5 9" id="KW-0067">ATP-binding</keyword>
<evidence type="ECO:0000256" key="6">
    <source>
        <dbReference type="ARBA" id="ARBA00022962"/>
    </source>
</evidence>
<name>A0A0R3M9J3_9BRAD</name>
<keyword evidence="6 8" id="KW-0315">Glutamine amidotransferase</keyword>
<accession>A0A0R3M9J3</accession>
<dbReference type="GO" id="GO:0004066">
    <property type="term" value="F:asparagine synthase (glutamine-hydrolyzing) activity"/>
    <property type="evidence" value="ECO:0007669"/>
    <property type="project" value="UniProtKB-EC"/>
</dbReference>
<dbReference type="Gene3D" id="3.40.50.620">
    <property type="entry name" value="HUPs"/>
    <property type="match status" value="2"/>
</dbReference>
<evidence type="ECO:0000313" key="12">
    <source>
        <dbReference type="EMBL" id="KRR14645.1"/>
    </source>
</evidence>
<dbReference type="GO" id="GO:0005829">
    <property type="term" value="C:cytosol"/>
    <property type="evidence" value="ECO:0007669"/>
    <property type="project" value="TreeGrafter"/>
</dbReference>
<dbReference type="CDD" id="cd00712">
    <property type="entry name" value="AsnB"/>
    <property type="match status" value="1"/>
</dbReference>
<feature type="binding site" evidence="9">
    <location>
        <position position="261"/>
    </location>
    <ligand>
        <name>ATP</name>
        <dbReference type="ChEBI" id="CHEBI:30616"/>
    </ligand>
</feature>
<dbReference type="Pfam" id="PF13537">
    <property type="entry name" value="GATase_7"/>
    <property type="match status" value="1"/>
</dbReference>
<keyword evidence="4 9" id="KW-0547">Nucleotide-binding</keyword>
<proteinExistence type="inferred from homology"/>
<comment type="catalytic activity">
    <reaction evidence="7">
        <text>L-aspartate + L-glutamine + ATP + H2O = L-asparagine + L-glutamate + AMP + diphosphate + H(+)</text>
        <dbReference type="Rhea" id="RHEA:12228"/>
        <dbReference type="ChEBI" id="CHEBI:15377"/>
        <dbReference type="ChEBI" id="CHEBI:15378"/>
        <dbReference type="ChEBI" id="CHEBI:29985"/>
        <dbReference type="ChEBI" id="CHEBI:29991"/>
        <dbReference type="ChEBI" id="CHEBI:30616"/>
        <dbReference type="ChEBI" id="CHEBI:33019"/>
        <dbReference type="ChEBI" id="CHEBI:58048"/>
        <dbReference type="ChEBI" id="CHEBI:58359"/>
        <dbReference type="ChEBI" id="CHEBI:456215"/>
        <dbReference type="EC" id="6.3.5.4"/>
    </reaction>
</comment>
<dbReference type="PIRSF" id="PIRSF001589">
    <property type="entry name" value="Asn_synthetase_glu-h"/>
    <property type="match status" value="1"/>
</dbReference>
<dbReference type="RefSeq" id="WP_057833839.1">
    <property type="nucleotide sequence ID" value="NZ_LLXZ01000012.1"/>
</dbReference>
<evidence type="ECO:0000256" key="1">
    <source>
        <dbReference type="ARBA" id="ARBA00005187"/>
    </source>
</evidence>
<dbReference type="InterPro" id="IPR033738">
    <property type="entry name" value="AsnB_N"/>
</dbReference>
<evidence type="ECO:0000256" key="3">
    <source>
        <dbReference type="ARBA" id="ARBA00012737"/>
    </source>
</evidence>
<evidence type="ECO:0000256" key="9">
    <source>
        <dbReference type="PIRSR" id="PIRSR001589-2"/>
    </source>
</evidence>
<dbReference type="InterPro" id="IPR001962">
    <property type="entry name" value="Asn_synthase"/>
</dbReference>
<feature type="site" description="Important for beta-aspartyl-AMP intermediate formation" evidence="10">
    <location>
        <position position="362"/>
    </location>
</feature>
<evidence type="ECO:0000256" key="10">
    <source>
        <dbReference type="PIRSR" id="PIRSR001589-3"/>
    </source>
</evidence>
<dbReference type="InterPro" id="IPR014729">
    <property type="entry name" value="Rossmann-like_a/b/a_fold"/>
</dbReference>
<organism evidence="12 13">
    <name type="scientific">Bradyrhizobium jicamae</name>
    <dbReference type="NCBI Taxonomy" id="280332"/>
    <lineage>
        <taxon>Bacteria</taxon>
        <taxon>Pseudomonadati</taxon>
        <taxon>Pseudomonadota</taxon>
        <taxon>Alphaproteobacteria</taxon>
        <taxon>Hyphomicrobiales</taxon>
        <taxon>Nitrobacteraceae</taxon>
        <taxon>Bradyrhizobium</taxon>
    </lineage>
</organism>
<evidence type="ECO:0000256" key="4">
    <source>
        <dbReference type="ARBA" id="ARBA00022741"/>
    </source>
</evidence>
<dbReference type="AlphaFoldDB" id="A0A0R3M9J3"/>
<dbReference type="CDD" id="cd01991">
    <property type="entry name" value="Asn_synthase_B_C"/>
    <property type="match status" value="1"/>
</dbReference>
<comment type="caution">
    <text evidence="12">The sequence shown here is derived from an EMBL/GenBank/DDBJ whole genome shotgun (WGS) entry which is preliminary data.</text>
</comment>
<dbReference type="NCBIfam" id="TIGR01536">
    <property type="entry name" value="asn_synth_AEB"/>
    <property type="match status" value="1"/>
</dbReference>
<dbReference type="EMBL" id="LLXZ01000012">
    <property type="protein sequence ID" value="KRR14645.1"/>
    <property type="molecule type" value="Genomic_DNA"/>
</dbReference>
<dbReference type="PANTHER" id="PTHR43284">
    <property type="entry name" value="ASPARAGINE SYNTHETASE (GLUTAMINE-HYDROLYZING)"/>
    <property type="match status" value="1"/>
</dbReference>
<sequence>MCGIAGILNLDGRDVDPAVLARMTGVLAHRGPDAGETWHDGAVGFGHRRLAIRDLTAAGRQPMSDRGGRITVTYNGEIYNEAELRAELERDFGVVFRSHCDTEILPAGFLAWGEDLFSRLEGIFAIGLWDAATRRLILARDSIGTKPLFFSQVGTVVRFASEIKGLLADPAHPREMDLEGLHRFFAMGYVGPTTTTMRHIRQVEPGSIVVYQNGSETSQRFWKPRRTRDFRSLDEAVEAFLPLFDRVVGDQLVSDVPVGILQSGGIDSSMVAYSVAKRGKFPLVTAAFAEQSHDETEIASMVARQTALPHQIVPVSEDPFPDATLARVVHHFDGQVADEAAGPLLLLTAELRRNSTVALSGDGADEFFGGYSTYRASRLAERFGNMIPGPVARTAGRWSYASSGANETRLPVTALLSRFLLGVASGGPYAHAEWRRYVPEFLIPRLYGSALRHLAEQSPMAGYRAAIEQADGPTLLDRCLIADQTYHLPTGLLMKTDAMSMANGVEIRVPFLDRRIMEFSGRCALDLLVPLRGPSKPLLRKALRGKGAGAKITDAPKRGFNNPLAGLLRGSLRPLCENAFEHSRGIFEPYLEPNAIRELWRDHADRKSNHAYALWPMLTFALYRSGLEGVQLRGARAA</sequence>
<keyword evidence="8" id="KW-0061">Asparagine biosynthesis</keyword>
<evidence type="ECO:0000256" key="2">
    <source>
        <dbReference type="ARBA" id="ARBA00005752"/>
    </source>
</evidence>
<dbReference type="PROSITE" id="PS51278">
    <property type="entry name" value="GATASE_TYPE_2"/>
    <property type="match status" value="1"/>
</dbReference>
<dbReference type="SUPFAM" id="SSF56235">
    <property type="entry name" value="N-terminal nucleophile aminohydrolases (Ntn hydrolases)"/>
    <property type="match status" value="1"/>
</dbReference>
<dbReference type="SUPFAM" id="SSF52402">
    <property type="entry name" value="Adenine nucleotide alpha hydrolases-like"/>
    <property type="match status" value="1"/>
</dbReference>
<evidence type="ECO:0000256" key="8">
    <source>
        <dbReference type="PIRSR" id="PIRSR001589-1"/>
    </source>
</evidence>
<evidence type="ECO:0000259" key="11">
    <source>
        <dbReference type="PROSITE" id="PS51278"/>
    </source>
</evidence>
<feature type="binding site" evidence="9">
    <location>
        <begin position="360"/>
        <end position="361"/>
    </location>
    <ligand>
        <name>ATP</name>
        <dbReference type="ChEBI" id="CHEBI:30616"/>
    </ligand>
</feature>
<gene>
    <name evidence="12" type="ORF">CQ12_10980</name>
</gene>
<reference evidence="12 13" key="1">
    <citation type="submission" date="2014-03" db="EMBL/GenBank/DDBJ databases">
        <title>Bradyrhizobium valentinum sp. nov., isolated from effective nodules of Lupinus mariae-josephae, a lupine endemic of basic-lime soils in Eastern Spain.</title>
        <authorList>
            <person name="Duran D."/>
            <person name="Rey L."/>
            <person name="Navarro A."/>
            <person name="Busquets A."/>
            <person name="Imperial J."/>
            <person name="Ruiz-Argueso T."/>
        </authorList>
    </citation>
    <scope>NUCLEOTIDE SEQUENCE [LARGE SCALE GENOMIC DNA]</scope>
    <source>
        <strain evidence="12 13">PAC68</strain>
    </source>
</reference>
<dbReference type="InterPro" id="IPR017932">
    <property type="entry name" value="GATase_2_dom"/>
</dbReference>
<dbReference type="EC" id="6.3.5.4" evidence="3"/>
<dbReference type="InterPro" id="IPR029055">
    <property type="entry name" value="Ntn_hydrolases_N"/>
</dbReference>
<dbReference type="InterPro" id="IPR006426">
    <property type="entry name" value="Asn_synth_AEB"/>
</dbReference>
<comment type="similarity">
    <text evidence="2">Belongs to the asparagine synthetase family.</text>
</comment>
<dbReference type="Gene3D" id="3.60.20.10">
    <property type="entry name" value="Glutamine Phosphoribosylpyrophosphate, subunit 1, domain 1"/>
    <property type="match status" value="1"/>
</dbReference>
<feature type="domain" description="Glutamine amidotransferase type-2" evidence="11">
    <location>
        <begin position="2"/>
        <end position="214"/>
    </location>
</feature>
<keyword evidence="8" id="KW-0028">Amino-acid biosynthesis</keyword>
<evidence type="ECO:0000313" key="13">
    <source>
        <dbReference type="Proteomes" id="UP000050863"/>
    </source>
</evidence>
<protein>
    <recommendedName>
        <fullName evidence="3">asparagine synthase (glutamine-hydrolyzing)</fullName>
        <ecNumber evidence="3">6.3.5.4</ecNumber>
    </recommendedName>
</protein>
<feature type="binding site" evidence="9">
    <location>
        <position position="101"/>
    </location>
    <ligand>
        <name>L-glutamine</name>
        <dbReference type="ChEBI" id="CHEBI:58359"/>
    </ligand>
</feature>
<keyword evidence="13" id="KW-1185">Reference proteome</keyword>
<evidence type="ECO:0000256" key="5">
    <source>
        <dbReference type="ARBA" id="ARBA00022840"/>
    </source>
</evidence>
<dbReference type="STRING" id="280332.CQ12_10980"/>
<feature type="active site" description="For GATase activity" evidence="8">
    <location>
        <position position="2"/>
    </location>
</feature>
<dbReference type="InterPro" id="IPR051786">
    <property type="entry name" value="ASN_synthetase/amidase"/>
</dbReference>
<dbReference type="GO" id="GO:0005524">
    <property type="term" value="F:ATP binding"/>
    <property type="evidence" value="ECO:0007669"/>
    <property type="project" value="UniProtKB-KW"/>
</dbReference>
<dbReference type="PANTHER" id="PTHR43284:SF1">
    <property type="entry name" value="ASPARAGINE SYNTHETASE"/>
    <property type="match status" value="1"/>
</dbReference>
<dbReference type="GO" id="GO:0006529">
    <property type="term" value="P:asparagine biosynthetic process"/>
    <property type="evidence" value="ECO:0007669"/>
    <property type="project" value="UniProtKB-KW"/>
</dbReference>
<dbReference type="OrthoDB" id="9763290at2"/>
<evidence type="ECO:0000256" key="7">
    <source>
        <dbReference type="ARBA" id="ARBA00048741"/>
    </source>
</evidence>
<comment type="pathway">
    <text evidence="1">Amino-acid biosynthesis; L-asparagine biosynthesis; L-asparagine from L-aspartate (L-Gln route): step 1/1.</text>
</comment>
<dbReference type="Proteomes" id="UP000050863">
    <property type="component" value="Unassembled WGS sequence"/>
</dbReference>